<feature type="region of interest" description="Disordered" evidence="1">
    <location>
        <begin position="99"/>
        <end position="159"/>
    </location>
</feature>
<feature type="compositionally biased region" description="Acidic residues" evidence="1">
    <location>
        <begin position="105"/>
        <end position="148"/>
    </location>
</feature>
<dbReference type="AlphaFoldDB" id="A0AAD6CGZ1"/>
<comment type="caution">
    <text evidence="2">The sequence shown here is derived from an EMBL/GenBank/DDBJ whole genome shotgun (WGS) entry which is preliminary data.</text>
</comment>
<sequence>MVRKNDPGTLLRNSDNKIPSKSALRRLGASLYTSDLAEHQSKLEFYATSIRDEVAFLIAQRIEGQAESESYPRSDTLVKSESRAIPVVASIESYSPRLLPVDYITENDEPDYDEPDYDEPDYDEPDYDESDNGEPDNGEPDNGEPDNGESDHDEARQAMELVMNYFRHHPSGMAPQEYITFGKLRERIELTKLAGRERKV</sequence>
<evidence type="ECO:0000256" key="1">
    <source>
        <dbReference type="SAM" id="MobiDB-lite"/>
    </source>
</evidence>
<dbReference type="EMBL" id="JAPVEA010000001">
    <property type="protein sequence ID" value="KAJ5465181.1"/>
    <property type="molecule type" value="Genomic_DNA"/>
</dbReference>
<name>A0AAD6CGZ1_9EURO</name>
<accession>A0AAD6CGZ1</accession>
<dbReference type="GeneID" id="81594504"/>
<gene>
    <name evidence="2" type="ORF">N7458_000867</name>
</gene>
<dbReference type="Proteomes" id="UP001213681">
    <property type="component" value="Unassembled WGS sequence"/>
</dbReference>
<evidence type="ECO:0000313" key="2">
    <source>
        <dbReference type="EMBL" id="KAJ5465181.1"/>
    </source>
</evidence>
<dbReference type="RefSeq" id="XP_056772028.1">
    <property type="nucleotide sequence ID" value="XM_056904261.1"/>
</dbReference>
<reference evidence="2" key="2">
    <citation type="journal article" date="2023" name="IMA Fungus">
        <title>Comparative genomic study of the Penicillium genus elucidates a diverse pangenome and 15 lateral gene transfer events.</title>
        <authorList>
            <person name="Petersen C."/>
            <person name="Sorensen T."/>
            <person name="Nielsen M.R."/>
            <person name="Sondergaard T.E."/>
            <person name="Sorensen J.L."/>
            <person name="Fitzpatrick D.A."/>
            <person name="Frisvad J.C."/>
            <person name="Nielsen K.L."/>
        </authorList>
    </citation>
    <scope>NUCLEOTIDE SEQUENCE</scope>
    <source>
        <strain evidence="2">IBT 16125</strain>
    </source>
</reference>
<protein>
    <submittedName>
        <fullName evidence="2">Uncharacterized protein</fullName>
    </submittedName>
</protein>
<evidence type="ECO:0000313" key="3">
    <source>
        <dbReference type="Proteomes" id="UP001213681"/>
    </source>
</evidence>
<organism evidence="2 3">
    <name type="scientific">Penicillium daleae</name>
    <dbReference type="NCBI Taxonomy" id="63821"/>
    <lineage>
        <taxon>Eukaryota</taxon>
        <taxon>Fungi</taxon>
        <taxon>Dikarya</taxon>
        <taxon>Ascomycota</taxon>
        <taxon>Pezizomycotina</taxon>
        <taxon>Eurotiomycetes</taxon>
        <taxon>Eurotiomycetidae</taxon>
        <taxon>Eurotiales</taxon>
        <taxon>Aspergillaceae</taxon>
        <taxon>Penicillium</taxon>
    </lineage>
</organism>
<keyword evidence="3" id="KW-1185">Reference proteome</keyword>
<reference evidence="2" key="1">
    <citation type="submission" date="2022-12" db="EMBL/GenBank/DDBJ databases">
        <authorList>
            <person name="Petersen C."/>
        </authorList>
    </citation>
    <scope>NUCLEOTIDE SEQUENCE</scope>
    <source>
        <strain evidence="2">IBT 16125</strain>
    </source>
</reference>
<proteinExistence type="predicted"/>